<organism evidence="2 3">
    <name type="scientific">Temnothorax longispinosus</name>
    <dbReference type="NCBI Taxonomy" id="300112"/>
    <lineage>
        <taxon>Eukaryota</taxon>
        <taxon>Metazoa</taxon>
        <taxon>Ecdysozoa</taxon>
        <taxon>Arthropoda</taxon>
        <taxon>Hexapoda</taxon>
        <taxon>Insecta</taxon>
        <taxon>Pterygota</taxon>
        <taxon>Neoptera</taxon>
        <taxon>Endopterygota</taxon>
        <taxon>Hymenoptera</taxon>
        <taxon>Apocrita</taxon>
        <taxon>Aculeata</taxon>
        <taxon>Formicoidea</taxon>
        <taxon>Formicidae</taxon>
        <taxon>Myrmicinae</taxon>
        <taxon>Temnothorax</taxon>
    </lineage>
</organism>
<evidence type="ECO:0000313" key="2">
    <source>
        <dbReference type="EMBL" id="TGZ53390.1"/>
    </source>
</evidence>
<feature type="compositionally biased region" description="Basic and acidic residues" evidence="1">
    <location>
        <begin position="1"/>
        <end position="24"/>
    </location>
</feature>
<proteinExistence type="predicted"/>
<sequence length="500" mass="56349">MNRQSDTSRNEGAKPPKRQAEKSPRNRPAARKTSPRRLRGKFPIRFAFPQFVEQRDERSVAASAAAASKVHVKSESLYLRENCVEELLDEGSRTYPGRISLACLAECPHHAGSAVEAGAADERTKLNHYKINLMKPPRIEWRGRTVSVSRCLLTVGIGRAGYCSRCKCDRRMVSSGSGKPFVSVPPPYRVVAIPRFLATENTIRQSDLCAARQTETAKTKSVYVHWIVAWCIIFRLRSKRVQNACGEADKKLVQNLINLSFQFSYNRVLRDTYEKGAAFAEGQGPDCSSGVRGSRCREEDEVDTAPKPRAHNRRCRDEGCGIRAKGYLGEQTNAFTSSSRRRRCEELREECRVLRQEVLELCATDGPIAARAIEKRLMSGPEKKNAREEARTLPLYSQTMKSVRETLCSKTHQRGILREGSCCVLRCITRFLDYGSLIAALSMDEMSLSLRYFRNLQMTEEPLTTLWQPARPVLPPTLVFMTRDALLLCLDASAYPLCKS</sequence>
<dbReference type="AlphaFoldDB" id="A0A4S2KU38"/>
<evidence type="ECO:0000256" key="1">
    <source>
        <dbReference type="SAM" id="MobiDB-lite"/>
    </source>
</evidence>
<feature type="compositionally biased region" description="Basic residues" evidence="1">
    <location>
        <begin position="28"/>
        <end position="39"/>
    </location>
</feature>
<dbReference type="EMBL" id="QBLH01001040">
    <property type="protein sequence ID" value="TGZ53390.1"/>
    <property type="molecule type" value="Genomic_DNA"/>
</dbReference>
<reference evidence="2 3" key="1">
    <citation type="journal article" date="2019" name="Philos. Trans. R. Soc. Lond., B, Biol. Sci.">
        <title>Ant behaviour and brain gene expression of defending hosts depend on the ecological success of the intruding social parasite.</title>
        <authorList>
            <person name="Kaur R."/>
            <person name="Stoldt M."/>
            <person name="Jongepier E."/>
            <person name="Feldmeyer B."/>
            <person name="Menzel F."/>
            <person name="Bornberg-Bauer E."/>
            <person name="Foitzik S."/>
        </authorList>
    </citation>
    <scope>NUCLEOTIDE SEQUENCE [LARGE SCALE GENOMIC DNA]</scope>
    <source>
        <tissue evidence="2">Whole body</tissue>
    </source>
</reference>
<dbReference type="Proteomes" id="UP000310200">
    <property type="component" value="Unassembled WGS sequence"/>
</dbReference>
<name>A0A4S2KU38_9HYME</name>
<keyword evidence="3" id="KW-1185">Reference proteome</keyword>
<feature type="region of interest" description="Disordered" evidence="1">
    <location>
        <begin position="1"/>
        <end position="39"/>
    </location>
</feature>
<comment type="caution">
    <text evidence="2">The sequence shown here is derived from an EMBL/GenBank/DDBJ whole genome shotgun (WGS) entry which is preliminary data.</text>
</comment>
<accession>A0A4S2KU38</accession>
<gene>
    <name evidence="2" type="ORF">DBV15_01452</name>
</gene>
<evidence type="ECO:0000313" key="3">
    <source>
        <dbReference type="Proteomes" id="UP000310200"/>
    </source>
</evidence>
<protein>
    <submittedName>
        <fullName evidence="2">Uncharacterized protein</fullName>
    </submittedName>
</protein>